<evidence type="ECO:0000259" key="2">
    <source>
        <dbReference type="Pfam" id="PF14111"/>
    </source>
</evidence>
<feature type="compositionally biased region" description="Polar residues" evidence="1">
    <location>
        <begin position="668"/>
        <end position="689"/>
    </location>
</feature>
<feature type="compositionally biased region" description="Polar residues" evidence="1">
    <location>
        <begin position="331"/>
        <end position="340"/>
    </location>
</feature>
<feature type="compositionally biased region" description="Basic residues" evidence="1">
    <location>
        <begin position="231"/>
        <end position="243"/>
    </location>
</feature>
<comment type="caution">
    <text evidence="4">The sequence shown here is derived from an EMBL/GenBank/DDBJ whole genome shotgun (WGS) entry which is preliminary data.</text>
</comment>
<feature type="compositionally biased region" description="Low complexity" evidence="1">
    <location>
        <begin position="360"/>
        <end position="369"/>
    </location>
</feature>
<dbReference type="AlphaFoldDB" id="A0A8X7NZM8"/>
<evidence type="ECO:0000256" key="1">
    <source>
        <dbReference type="SAM" id="MobiDB-lite"/>
    </source>
</evidence>
<accession>A0A8X7NZM8</accession>
<evidence type="ECO:0000259" key="3">
    <source>
        <dbReference type="Pfam" id="PF14392"/>
    </source>
</evidence>
<dbReference type="Proteomes" id="UP000886595">
    <property type="component" value="Unassembled WGS sequence"/>
</dbReference>
<feature type="region of interest" description="Disordered" evidence="1">
    <location>
        <begin position="593"/>
        <end position="689"/>
    </location>
</feature>
<dbReference type="Pfam" id="PF14111">
    <property type="entry name" value="DUF4283"/>
    <property type="match status" value="1"/>
</dbReference>
<feature type="compositionally biased region" description="Basic and acidic residues" evidence="1">
    <location>
        <begin position="282"/>
        <end position="302"/>
    </location>
</feature>
<dbReference type="PANTHER" id="PTHR31286">
    <property type="entry name" value="GLYCINE-RICH CELL WALL STRUCTURAL PROTEIN 1.8-LIKE"/>
    <property type="match status" value="1"/>
</dbReference>
<dbReference type="InterPro" id="IPR025558">
    <property type="entry name" value="DUF4283"/>
</dbReference>
<dbReference type="PANTHER" id="PTHR31286:SF97">
    <property type="entry name" value="DUF4283 DOMAIN-CONTAINING PROTEIN"/>
    <property type="match status" value="1"/>
</dbReference>
<dbReference type="Pfam" id="PF14392">
    <property type="entry name" value="zf-CCHC_4"/>
    <property type="match status" value="1"/>
</dbReference>
<dbReference type="EMBL" id="JAAMPC010001055">
    <property type="protein sequence ID" value="KAG2241383.1"/>
    <property type="molecule type" value="Genomic_DNA"/>
</dbReference>
<feature type="compositionally biased region" description="Basic and acidic residues" evidence="1">
    <location>
        <begin position="315"/>
        <end position="330"/>
    </location>
</feature>
<feature type="compositionally biased region" description="Polar residues" evidence="1">
    <location>
        <begin position="382"/>
        <end position="394"/>
    </location>
</feature>
<protein>
    <recommendedName>
        <fullName evidence="6">DUF4283 domain-containing protein</fullName>
    </recommendedName>
</protein>
<evidence type="ECO:0000313" key="5">
    <source>
        <dbReference type="Proteomes" id="UP000886595"/>
    </source>
</evidence>
<feature type="domain" description="Zinc knuckle CX2CX4HX4C" evidence="3">
    <location>
        <begin position="148"/>
        <end position="195"/>
    </location>
</feature>
<gene>
    <name evidence="4" type="ORF">Bca52824_096632</name>
</gene>
<evidence type="ECO:0008006" key="6">
    <source>
        <dbReference type="Google" id="ProtNLM"/>
    </source>
</evidence>
<feature type="domain" description="DUF4283" evidence="2">
    <location>
        <begin position="25"/>
        <end position="96"/>
    </location>
</feature>
<proteinExistence type="predicted"/>
<sequence>MRRQFDLATEDEIIRIPACDLTAATERFKRTLIGRVLHRGGRSVEAMIALLPRAPNLGNGRFKFDFDKEEDLLMVLNKRPCHFNHWIFALERWEPSTSENFPNTVPFWIKITGVPVHLWNDGTFSEIAKALGKREDIDAENARIRVSVDADKPLKMEARVEFPNGEVGKVHMTYEGLNRHCFECKRISHDIHSCPALSPEEREQKIKELRELNISEPETTMHQALAGTAGHSRRRAPNNKRPRSPNGETDHRSPTRVTYPGQSREGKRQKESGNYWTSKAHLNREAPGKGLEKERGEKERRFSNHQGKATVWNRLDGHREGRYGARERRSPTGNSTRLRQSSTERPRRREPYRTRERYYSHQSQASQQAWRPRVLSKEGKSCSPSRTVTNSKFQRTPPAEKEDSQQTISGGLKEYNGQGGQGNGVLVVHTNETSEERWRRLKGKAVMLEEPSDNTSPPRNRGTILIREGGIRSPPPAPRSVISPLRLRDEPEEPSLELDTLMRSKHIDSMVLTREEEADVDKLVNDFGGVVMDDAMLQNDDLLGDEPGYDAEVIDAISNLSPANAVNKEKGAQPAVTTKSSQPMVTYQKKNKIAGLSKSLHTGSGQGRTSDPEEKKRSSQGQEQKGVQASKKLNALRGRPSPREKSSGNQKKSNSLAVPRSEVFLSAKSRNLSFVSGSVGSQKPPNKKI</sequence>
<dbReference type="InterPro" id="IPR040256">
    <property type="entry name" value="At4g02000-like"/>
</dbReference>
<feature type="compositionally biased region" description="Polar residues" evidence="1">
    <location>
        <begin position="647"/>
        <end position="656"/>
    </location>
</feature>
<feature type="region of interest" description="Disordered" evidence="1">
    <location>
        <begin position="224"/>
        <end position="421"/>
    </location>
</feature>
<organism evidence="4 5">
    <name type="scientific">Brassica carinata</name>
    <name type="common">Ethiopian mustard</name>
    <name type="synonym">Abyssinian cabbage</name>
    <dbReference type="NCBI Taxonomy" id="52824"/>
    <lineage>
        <taxon>Eukaryota</taxon>
        <taxon>Viridiplantae</taxon>
        <taxon>Streptophyta</taxon>
        <taxon>Embryophyta</taxon>
        <taxon>Tracheophyta</taxon>
        <taxon>Spermatophyta</taxon>
        <taxon>Magnoliopsida</taxon>
        <taxon>eudicotyledons</taxon>
        <taxon>Gunneridae</taxon>
        <taxon>Pentapetalae</taxon>
        <taxon>rosids</taxon>
        <taxon>malvids</taxon>
        <taxon>Brassicales</taxon>
        <taxon>Brassicaceae</taxon>
        <taxon>Brassiceae</taxon>
        <taxon>Brassica</taxon>
    </lineage>
</organism>
<name>A0A8X7NZM8_BRACI</name>
<dbReference type="OrthoDB" id="1108329at2759"/>
<feature type="region of interest" description="Disordered" evidence="1">
    <location>
        <begin position="565"/>
        <end position="584"/>
    </location>
</feature>
<feature type="compositionally biased region" description="Polar residues" evidence="1">
    <location>
        <begin position="599"/>
        <end position="609"/>
    </location>
</feature>
<feature type="compositionally biased region" description="Polar residues" evidence="1">
    <location>
        <begin position="575"/>
        <end position="584"/>
    </location>
</feature>
<reference evidence="4 5" key="1">
    <citation type="submission" date="2020-02" db="EMBL/GenBank/DDBJ databases">
        <authorList>
            <person name="Ma Q."/>
            <person name="Huang Y."/>
            <person name="Song X."/>
            <person name="Pei D."/>
        </authorList>
    </citation>
    <scope>NUCLEOTIDE SEQUENCE [LARGE SCALE GENOMIC DNA]</scope>
    <source>
        <strain evidence="4">Sxm20200214</strain>
        <tissue evidence="4">Leaf</tissue>
    </source>
</reference>
<evidence type="ECO:0000313" key="4">
    <source>
        <dbReference type="EMBL" id="KAG2241383.1"/>
    </source>
</evidence>
<keyword evidence="5" id="KW-1185">Reference proteome</keyword>
<dbReference type="InterPro" id="IPR025836">
    <property type="entry name" value="Zn_knuckle_CX2CX4HX4C"/>
</dbReference>
<feature type="compositionally biased region" description="Basic and acidic residues" evidence="1">
    <location>
        <begin position="342"/>
        <end position="359"/>
    </location>
</feature>